<proteinExistence type="predicted"/>
<name>A0ABY8B9U8_9BURK</name>
<feature type="transmembrane region" description="Helical" evidence="1">
    <location>
        <begin position="132"/>
        <end position="151"/>
    </location>
</feature>
<sequence>MQADPVLTPKPRLPRVVARVGRLRYLNLLAATVVSAFVVLLLLCLLLRSHRGGIHLFIVWLGVGLVIWQQVAAAIVSVWRLHDLGRSGAWALLWLVPYGGVVTTVYLLIAPGNAMPNRFGPAPALPGKLDKGLAAIVMVSMVAIAGASWWWGPVTVLGPVIDGFLALDR</sequence>
<evidence type="ECO:0000256" key="1">
    <source>
        <dbReference type="SAM" id="Phobius"/>
    </source>
</evidence>
<keyword evidence="1" id="KW-0472">Membrane</keyword>
<keyword evidence="3" id="KW-1185">Reference proteome</keyword>
<feature type="transmembrane region" description="Helical" evidence="1">
    <location>
        <begin position="91"/>
        <end position="111"/>
    </location>
</feature>
<accession>A0ABY8B9U8</accession>
<dbReference type="EMBL" id="CP119083">
    <property type="protein sequence ID" value="WEF32699.1"/>
    <property type="molecule type" value="Genomic_DNA"/>
</dbReference>
<organism evidence="2 3">
    <name type="scientific">Pseudoduganella chitinolytica</name>
    <dbReference type="NCBI Taxonomy" id="34070"/>
    <lineage>
        <taxon>Bacteria</taxon>
        <taxon>Pseudomonadati</taxon>
        <taxon>Pseudomonadota</taxon>
        <taxon>Betaproteobacteria</taxon>
        <taxon>Burkholderiales</taxon>
        <taxon>Oxalobacteraceae</taxon>
        <taxon>Telluria group</taxon>
        <taxon>Pseudoduganella</taxon>
    </lineage>
</organism>
<dbReference type="PANTHER" id="PTHR34980:SF3">
    <property type="entry name" value="BLR8105 PROTEIN"/>
    <property type="match status" value="1"/>
</dbReference>
<reference evidence="2 3" key="1">
    <citation type="submission" date="2023-02" db="EMBL/GenBank/DDBJ databases">
        <title>Gemone sequence of Telluria chitinolytica ACM 3522T.</title>
        <authorList>
            <person name="Frediansyah A."/>
            <person name="Miess H."/>
            <person name="Gross H."/>
        </authorList>
    </citation>
    <scope>NUCLEOTIDE SEQUENCE [LARGE SCALE GENOMIC DNA]</scope>
    <source>
        <strain evidence="2 3">ACM 3522</strain>
    </source>
</reference>
<keyword evidence="1" id="KW-1133">Transmembrane helix</keyword>
<dbReference type="RefSeq" id="WP_277415417.1">
    <property type="nucleotide sequence ID" value="NZ_CP119083.1"/>
</dbReference>
<dbReference type="Pfam" id="PF05656">
    <property type="entry name" value="DUF805"/>
    <property type="match status" value="1"/>
</dbReference>
<evidence type="ECO:0000313" key="2">
    <source>
        <dbReference type="EMBL" id="WEF32699.1"/>
    </source>
</evidence>
<protein>
    <submittedName>
        <fullName evidence="2">DUF805 domain-containing protein</fullName>
    </submittedName>
</protein>
<gene>
    <name evidence="2" type="ORF">PX653_25365</name>
</gene>
<keyword evidence="1" id="KW-0812">Transmembrane</keyword>
<feature type="transmembrane region" description="Helical" evidence="1">
    <location>
        <begin position="25"/>
        <end position="47"/>
    </location>
</feature>
<feature type="transmembrane region" description="Helical" evidence="1">
    <location>
        <begin position="54"/>
        <end position="79"/>
    </location>
</feature>
<evidence type="ECO:0000313" key="3">
    <source>
        <dbReference type="Proteomes" id="UP001216510"/>
    </source>
</evidence>
<dbReference type="PANTHER" id="PTHR34980">
    <property type="entry name" value="INNER MEMBRANE PROTEIN-RELATED-RELATED"/>
    <property type="match status" value="1"/>
</dbReference>
<dbReference type="InterPro" id="IPR008523">
    <property type="entry name" value="DUF805"/>
</dbReference>
<dbReference type="Proteomes" id="UP001216510">
    <property type="component" value="Chromosome"/>
</dbReference>